<accession>A0AAQ4EIT6</accession>
<organism evidence="2 3">
    <name type="scientific">Amblyomma americanum</name>
    <name type="common">Lone star tick</name>
    <dbReference type="NCBI Taxonomy" id="6943"/>
    <lineage>
        <taxon>Eukaryota</taxon>
        <taxon>Metazoa</taxon>
        <taxon>Ecdysozoa</taxon>
        <taxon>Arthropoda</taxon>
        <taxon>Chelicerata</taxon>
        <taxon>Arachnida</taxon>
        <taxon>Acari</taxon>
        <taxon>Parasitiformes</taxon>
        <taxon>Ixodida</taxon>
        <taxon>Ixodoidea</taxon>
        <taxon>Ixodidae</taxon>
        <taxon>Amblyomminae</taxon>
        <taxon>Amblyomma</taxon>
    </lineage>
</organism>
<evidence type="ECO:0000313" key="3">
    <source>
        <dbReference type="Proteomes" id="UP001321473"/>
    </source>
</evidence>
<name>A0AAQ4EIT6_AMBAM</name>
<feature type="compositionally biased region" description="Low complexity" evidence="1">
    <location>
        <begin position="79"/>
        <end position="90"/>
    </location>
</feature>
<reference evidence="2 3" key="1">
    <citation type="journal article" date="2023" name="Arcadia Sci">
        <title>De novo assembly of a long-read Amblyomma americanum tick genome.</title>
        <authorList>
            <person name="Chou S."/>
            <person name="Poskanzer K.E."/>
            <person name="Rollins M."/>
            <person name="Thuy-Boun P.S."/>
        </authorList>
    </citation>
    <scope>NUCLEOTIDE SEQUENCE [LARGE SCALE GENOMIC DNA]</scope>
    <source>
        <strain evidence="2">F_SG_1</strain>
        <tissue evidence="2">Salivary glands</tissue>
    </source>
</reference>
<evidence type="ECO:0000256" key="1">
    <source>
        <dbReference type="SAM" id="MobiDB-lite"/>
    </source>
</evidence>
<dbReference type="Proteomes" id="UP001321473">
    <property type="component" value="Unassembled WGS sequence"/>
</dbReference>
<keyword evidence="3" id="KW-1185">Reference proteome</keyword>
<evidence type="ECO:0000313" key="2">
    <source>
        <dbReference type="EMBL" id="KAK8774584.1"/>
    </source>
</evidence>
<dbReference type="EMBL" id="JARKHS020015274">
    <property type="protein sequence ID" value="KAK8774584.1"/>
    <property type="molecule type" value="Genomic_DNA"/>
</dbReference>
<dbReference type="AlphaFoldDB" id="A0AAQ4EIT6"/>
<comment type="caution">
    <text evidence="2">The sequence shown here is derived from an EMBL/GenBank/DDBJ whole genome shotgun (WGS) entry which is preliminary data.</text>
</comment>
<feature type="region of interest" description="Disordered" evidence="1">
    <location>
        <begin position="74"/>
        <end position="244"/>
    </location>
</feature>
<feature type="compositionally biased region" description="Basic and acidic residues" evidence="1">
    <location>
        <begin position="150"/>
        <end position="161"/>
    </location>
</feature>
<proteinExistence type="predicted"/>
<gene>
    <name evidence="2" type="ORF">V5799_010883</name>
</gene>
<sequence length="244" mass="26174">MDAQELVGLKRADTPVASGAEAAYGVDQRRHPPRPPCRISSPSPRECEDTTALGFEEMIWRNIRRGRKIGAAPRDFDLSSDLSSLESPSLTAADPVFPELSSPQKVTRASAEDNSSKEPSTSHHKFCEVLPTLASSAHSEKAPRLSIPPNKEKEPTNRPDLDSLGPADSSVAKGAEASCGIDQRSPQQISSHAFRSSPEHAEDSTGLLDNADDRKKSSSGSTLSLWETDHGQGLSTSGKYATKN</sequence>
<feature type="compositionally biased region" description="Polar residues" evidence="1">
    <location>
        <begin position="184"/>
        <end position="194"/>
    </location>
</feature>
<feature type="region of interest" description="Disordered" evidence="1">
    <location>
        <begin position="1"/>
        <end position="48"/>
    </location>
</feature>
<protein>
    <submittedName>
        <fullName evidence="2">Uncharacterized protein</fullName>
    </submittedName>
</protein>
<feature type="compositionally biased region" description="Polar residues" evidence="1">
    <location>
        <begin position="233"/>
        <end position="244"/>
    </location>
</feature>